<dbReference type="RefSeq" id="WP_008771453.1">
    <property type="nucleotide sequence ID" value="NZ_LFJV01000094.1"/>
</dbReference>
<organism evidence="1 2">
    <name type="scientific">Parabacteroides goldsteinii</name>
    <dbReference type="NCBI Taxonomy" id="328812"/>
    <lineage>
        <taxon>Bacteria</taxon>
        <taxon>Pseudomonadati</taxon>
        <taxon>Bacteroidota</taxon>
        <taxon>Bacteroidia</taxon>
        <taxon>Bacteroidales</taxon>
        <taxon>Tannerellaceae</taxon>
        <taxon>Parabacteroides</taxon>
    </lineage>
</organism>
<reference evidence="1 2" key="1">
    <citation type="submission" date="2015-06" db="EMBL/GenBank/DDBJ databases">
        <title>Draft Genome Sequence of Parabacteroides goldsteinii with Putative Novel Metallo-Beta-Lactamases Isolated from a Blood Culture from a Human Patient.</title>
        <authorList>
            <person name="Krogh T.J."/>
            <person name="Agergaard C.N."/>
            <person name="Moller-Jensen J."/>
            <person name="Justesen U.S."/>
        </authorList>
    </citation>
    <scope>NUCLEOTIDE SEQUENCE [LARGE SCALE GENOMIC DNA]</scope>
    <source>
        <strain evidence="1 2">910340</strain>
    </source>
</reference>
<protein>
    <submittedName>
        <fullName evidence="1">Uncharacterized protein</fullName>
    </submittedName>
</protein>
<evidence type="ECO:0000313" key="1">
    <source>
        <dbReference type="EMBL" id="KMM31559.1"/>
    </source>
</evidence>
<comment type="caution">
    <text evidence="1">The sequence shown here is derived from an EMBL/GenBank/DDBJ whole genome shotgun (WGS) entry which is preliminary data.</text>
</comment>
<dbReference type="AlphaFoldDB" id="A0A0J6CHD8"/>
<name>A0A0J6CHD8_9BACT</name>
<evidence type="ECO:0000313" key="2">
    <source>
        <dbReference type="Proteomes" id="UP000036166"/>
    </source>
</evidence>
<dbReference type="PATRIC" id="fig|328812.4.peg.5766"/>
<sequence length="125" mass="14998">MEHPNSKCRIAQAEYLSRLPEEERENKARDIRIGNASYIYHQQAVPIQENRLIMYYKEWLEDLPPNISRHMRMLGFEACKTMIPFTRYVNERNDIGMRDWMQEHLSPGDFNYWQELSKKAGSPTF</sequence>
<dbReference type="EMBL" id="LFJV01000094">
    <property type="protein sequence ID" value="KMM31559.1"/>
    <property type="molecule type" value="Genomic_DNA"/>
</dbReference>
<gene>
    <name evidence="1" type="ORF">ACM15_22120</name>
</gene>
<dbReference type="Proteomes" id="UP000036166">
    <property type="component" value="Unassembled WGS sequence"/>
</dbReference>
<accession>A0A0J6CHD8</accession>
<proteinExistence type="predicted"/>